<protein>
    <recommendedName>
        <fullName evidence="9">Tryptophan synthase alpha chain</fullName>
        <ecNumber evidence="9">4.2.1.20</ecNumber>
    </recommendedName>
</protein>
<dbReference type="EC" id="4.2.1.20" evidence="9"/>
<dbReference type="InParanoid" id="A0A6C2YPZ2"/>
<keyword evidence="12" id="KW-1185">Reference proteome</keyword>
<dbReference type="Proteomes" id="UP000464378">
    <property type="component" value="Chromosome"/>
</dbReference>
<evidence type="ECO:0000256" key="10">
    <source>
        <dbReference type="RuleBase" id="RU003662"/>
    </source>
</evidence>
<evidence type="ECO:0000256" key="7">
    <source>
        <dbReference type="ARBA" id="ARBA00023239"/>
    </source>
</evidence>
<evidence type="ECO:0000256" key="2">
    <source>
        <dbReference type="ARBA" id="ARBA00004733"/>
    </source>
</evidence>
<evidence type="ECO:0000256" key="9">
    <source>
        <dbReference type="HAMAP-Rule" id="MF_00131"/>
    </source>
</evidence>
<comment type="similarity">
    <text evidence="9 10">Belongs to the TrpA family.</text>
</comment>
<keyword evidence="5 9" id="KW-0822">Tryptophan biosynthesis</keyword>
<reference evidence="11" key="1">
    <citation type="submission" date="2019-04" db="EMBL/GenBank/DDBJ databases">
        <authorList>
            <consortium name="Science for Life Laboratories"/>
        </authorList>
    </citation>
    <scope>NUCLEOTIDE SEQUENCE</scope>
    <source>
        <strain evidence="11">MBLW1</strain>
    </source>
</reference>
<dbReference type="UniPathway" id="UPA00035">
    <property type="reaction ID" value="UER00044"/>
</dbReference>
<comment type="subunit">
    <text evidence="3 9">Tetramer of two alpha and two beta chains.</text>
</comment>
<dbReference type="PROSITE" id="PS00167">
    <property type="entry name" value="TRP_SYNTHASE_ALPHA"/>
    <property type="match status" value="1"/>
</dbReference>
<dbReference type="FunCoup" id="A0A6C2YPZ2">
    <property type="interactions" value="482"/>
</dbReference>
<evidence type="ECO:0000313" key="12">
    <source>
        <dbReference type="Proteomes" id="UP000464378"/>
    </source>
</evidence>
<evidence type="ECO:0000256" key="8">
    <source>
        <dbReference type="ARBA" id="ARBA00049047"/>
    </source>
</evidence>
<dbReference type="Gene3D" id="3.20.20.70">
    <property type="entry name" value="Aldolase class I"/>
    <property type="match status" value="1"/>
</dbReference>
<comment type="pathway">
    <text evidence="2 9">Amino-acid biosynthesis; L-tryptophan biosynthesis; L-tryptophan from chorismate: step 5/5.</text>
</comment>
<dbReference type="EMBL" id="LR586016">
    <property type="protein sequence ID" value="VIP03708.1"/>
    <property type="molecule type" value="Genomic_DNA"/>
</dbReference>
<accession>A0A6C2YPZ2</accession>
<evidence type="ECO:0000256" key="4">
    <source>
        <dbReference type="ARBA" id="ARBA00022605"/>
    </source>
</evidence>
<dbReference type="CDD" id="cd04724">
    <property type="entry name" value="Tryptophan_synthase_alpha"/>
    <property type="match status" value="1"/>
</dbReference>
<feature type="active site" description="Proton acceptor" evidence="9">
    <location>
        <position position="62"/>
    </location>
</feature>
<dbReference type="AlphaFoldDB" id="A0A6C2YPZ2"/>
<dbReference type="InterPro" id="IPR018204">
    <property type="entry name" value="Trp_synthase_alpha_AS"/>
</dbReference>
<keyword evidence="4 9" id="KW-0028">Amino-acid biosynthesis</keyword>
<evidence type="ECO:0000256" key="1">
    <source>
        <dbReference type="ARBA" id="ARBA00003365"/>
    </source>
</evidence>
<dbReference type="KEGG" id="tim:GMBLW1_02520"/>
<dbReference type="EMBL" id="LR593887">
    <property type="protein sequence ID" value="VTS04784.1"/>
    <property type="molecule type" value="Genomic_DNA"/>
</dbReference>
<dbReference type="Pfam" id="PF00290">
    <property type="entry name" value="Trp_syntA"/>
    <property type="match status" value="1"/>
</dbReference>
<evidence type="ECO:0000256" key="5">
    <source>
        <dbReference type="ARBA" id="ARBA00022822"/>
    </source>
</evidence>
<dbReference type="PANTHER" id="PTHR43406:SF1">
    <property type="entry name" value="TRYPTOPHAN SYNTHASE ALPHA CHAIN, CHLOROPLASTIC"/>
    <property type="match status" value="1"/>
</dbReference>
<evidence type="ECO:0000256" key="6">
    <source>
        <dbReference type="ARBA" id="ARBA00023141"/>
    </source>
</evidence>
<feature type="active site" description="Proton acceptor" evidence="9">
    <location>
        <position position="51"/>
    </location>
</feature>
<dbReference type="GO" id="GO:0004834">
    <property type="term" value="F:tryptophan synthase activity"/>
    <property type="evidence" value="ECO:0007669"/>
    <property type="project" value="UniProtKB-UniRule"/>
</dbReference>
<dbReference type="PANTHER" id="PTHR43406">
    <property type="entry name" value="TRYPTOPHAN SYNTHASE, ALPHA CHAIN"/>
    <property type="match status" value="1"/>
</dbReference>
<dbReference type="InterPro" id="IPR011060">
    <property type="entry name" value="RibuloseP-bd_barrel"/>
</dbReference>
<dbReference type="FunFam" id="3.20.20.70:FF:000037">
    <property type="entry name" value="Tryptophan synthase alpha chain"/>
    <property type="match status" value="1"/>
</dbReference>
<dbReference type="HAMAP" id="MF_00131">
    <property type="entry name" value="Trp_synth_alpha"/>
    <property type="match status" value="1"/>
</dbReference>
<proteinExistence type="inferred from homology"/>
<evidence type="ECO:0000256" key="3">
    <source>
        <dbReference type="ARBA" id="ARBA00011270"/>
    </source>
</evidence>
<keyword evidence="6 9" id="KW-0057">Aromatic amino acid biosynthesis</keyword>
<dbReference type="InterPro" id="IPR002028">
    <property type="entry name" value="Trp_synthase_suA"/>
</dbReference>
<evidence type="ECO:0000313" key="11">
    <source>
        <dbReference type="EMBL" id="VIP03708.1"/>
    </source>
</evidence>
<sequence>MSSNRIDDVFADLKARSSKAFMPFLTAGDPDLAFTGRMIRDVAAAGADLIEIGFPFSDPIADGPVIQASYTRALNRGVKIDGIFQTIREITQSPGWKTPLVAMVSYTLIFKRGIEQFLKQAQDAGLSGLIVPDMPVEEAGEIEPMMAAHGLKLILLVTPTTSDARARKIIACTTGFLYCVSVVGITGEREGIPAALRKQLAGLREITQLPLCVGFGISKPDQVHALREVADGVIVGSALVRKIEQHLNDPDAALSEIRNLVQGLAHAVHGG</sequence>
<comment type="function">
    <text evidence="1 9">The alpha subunit is responsible for the aldol cleavage of indoleglycerol phosphate to indole and glyceraldehyde 3-phosphate.</text>
</comment>
<dbReference type="SUPFAM" id="SSF51366">
    <property type="entry name" value="Ribulose-phoshate binding barrel"/>
    <property type="match status" value="1"/>
</dbReference>
<dbReference type="NCBIfam" id="TIGR00262">
    <property type="entry name" value="trpA"/>
    <property type="match status" value="1"/>
</dbReference>
<organism evidence="11">
    <name type="scientific">Tuwongella immobilis</name>
    <dbReference type="NCBI Taxonomy" id="692036"/>
    <lineage>
        <taxon>Bacteria</taxon>
        <taxon>Pseudomonadati</taxon>
        <taxon>Planctomycetota</taxon>
        <taxon>Planctomycetia</taxon>
        <taxon>Gemmatales</taxon>
        <taxon>Gemmataceae</taxon>
        <taxon>Tuwongella</taxon>
    </lineage>
</organism>
<dbReference type="InterPro" id="IPR013785">
    <property type="entry name" value="Aldolase_TIM"/>
</dbReference>
<gene>
    <name evidence="9" type="primary">trpA</name>
    <name evidence="11" type="ORF">GMBLW1_02520</name>
</gene>
<dbReference type="RefSeq" id="WP_162658870.1">
    <property type="nucleotide sequence ID" value="NZ_LR593887.1"/>
</dbReference>
<dbReference type="GO" id="GO:0005829">
    <property type="term" value="C:cytosol"/>
    <property type="evidence" value="ECO:0007669"/>
    <property type="project" value="TreeGrafter"/>
</dbReference>
<comment type="catalytic activity">
    <reaction evidence="8 9">
        <text>(1S,2R)-1-C-(indol-3-yl)glycerol 3-phosphate + L-serine = D-glyceraldehyde 3-phosphate + L-tryptophan + H2O</text>
        <dbReference type="Rhea" id="RHEA:10532"/>
        <dbReference type="ChEBI" id="CHEBI:15377"/>
        <dbReference type="ChEBI" id="CHEBI:33384"/>
        <dbReference type="ChEBI" id="CHEBI:57912"/>
        <dbReference type="ChEBI" id="CHEBI:58866"/>
        <dbReference type="ChEBI" id="CHEBI:59776"/>
        <dbReference type="EC" id="4.2.1.20"/>
    </reaction>
</comment>
<name>A0A6C2YPZ2_9BACT</name>
<keyword evidence="7 9" id="KW-0456">Lyase</keyword>